<accession>N8Y4J4</accession>
<sequence length="188" mass="22171">MIKVIKKLKRIKKDTIFSDRCLKLKEPMNEIDDVLWKLNCCEAVHKITDNIYIKADERPDDLTHEQLVETVTLYQKIYGHKIQTFGADACKKLNLPFNPPYAVSFYTTNRTMNMRVIDREIIMYHCPIPAVFDHPIQIVSEALAALCYLDEEATFEHIKQICDQMTDDEMDEFNDADKPEWMDKLIWH</sequence>
<comment type="caution">
    <text evidence="1">The sequence shown here is derived from an EMBL/GenBank/DDBJ whole genome shotgun (WGS) entry which is preliminary data.</text>
</comment>
<dbReference type="Proteomes" id="UP000018438">
    <property type="component" value="Unassembled WGS sequence"/>
</dbReference>
<evidence type="ECO:0000313" key="2">
    <source>
        <dbReference type="Proteomes" id="UP000018438"/>
    </source>
</evidence>
<keyword evidence="2" id="KW-1185">Reference proteome</keyword>
<evidence type="ECO:0000313" key="1">
    <source>
        <dbReference type="EMBL" id="ENV14235.1"/>
    </source>
</evidence>
<dbReference type="HOGENOM" id="CLU_1438246_0_0_6"/>
<proteinExistence type="predicted"/>
<dbReference type="AlphaFoldDB" id="N8Y4J4"/>
<protein>
    <submittedName>
        <fullName evidence="1">Uncharacterized protein</fullName>
    </submittedName>
</protein>
<dbReference type="PATRIC" id="fig|1217675.3.peg.460"/>
<dbReference type="EMBL" id="APPI01000010">
    <property type="protein sequence ID" value="ENV14235.1"/>
    <property type="molecule type" value="Genomic_DNA"/>
</dbReference>
<organism evidence="1 2">
    <name type="scientific">Acinetobacter schindleri NIPH 900</name>
    <dbReference type="NCBI Taxonomy" id="1217675"/>
    <lineage>
        <taxon>Bacteria</taxon>
        <taxon>Pseudomonadati</taxon>
        <taxon>Pseudomonadota</taxon>
        <taxon>Gammaproteobacteria</taxon>
        <taxon>Moraxellales</taxon>
        <taxon>Moraxellaceae</taxon>
        <taxon>Acinetobacter</taxon>
    </lineage>
</organism>
<name>N8Y4J4_9GAMM</name>
<gene>
    <name evidence="1" type="ORF">F965_00478</name>
</gene>
<reference evidence="1 2" key="1">
    <citation type="submission" date="2013-02" db="EMBL/GenBank/DDBJ databases">
        <title>The Genome Sequence of Acinetobacter schindleri NIPH 900.</title>
        <authorList>
            <consortium name="The Broad Institute Genome Sequencing Platform"/>
            <consortium name="The Broad Institute Genome Sequencing Center for Infectious Disease"/>
            <person name="Cerqueira G."/>
            <person name="Feldgarden M."/>
            <person name="Courvalin P."/>
            <person name="Perichon B."/>
            <person name="Grillot-Courvalin C."/>
            <person name="Clermont D."/>
            <person name="Rocha E."/>
            <person name="Yoon E.-J."/>
            <person name="Nemec A."/>
            <person name="Walker B."/>
            <person name="Young S.K."/>
            <person name="Zeng Q."/>
            <person name="Gargeya S."/>
            <person name="Fitzgerald M."/>
            <person name="Haas B."/>
            <person name="Abouelleil A."/>
            <person name="Alvarado L."/>
            <person name="Arachchi H.M."/>
            <person name="Berlin A.M."/>
            <person name="Chapman S.B."/>
            <person name="Dewar J."/>
            <person name="Goldberg J."/>
            <person name="Griggs A."/>
            <person name="Gujja S."/>
            <person name="Hansen M."/>
            <person name="Howarth C."/>
            <person name="Imamovic A."/>
            <person name="Larimer J."/>
            <person name="McCowan C."/>
            <person name="Murphy C."/>
            <person name="Neiman D."/>
            <person name="Pearson M."/>
            <person name="Priest M."/>
            <person name="Roberts A."/>
            <person name="Saif S."/>
            <person name="Shea T."/>
            <person name="Sisk P."/>
            <person name="Sykes S."/>
            <person name="Wortman J."/>
            <person name="Nusbaum C."/>
            <person name="Birren B."/>
        </authorList>
    </citation>
    <scope>NUCLEOTIDE SEQUENCE [LARGE SCALE GENOMIC DNA]</scope>
    <source>
        <strain evidence="1 2">NIPH 900</strain>
    </source>
</reference>